<evidence type="ECO:0000313" key="2">
    <source>
        <dbReference type="EMBL" id="KAG2391857.1"/>
    </source>
</evidence>
<feature type="compositionally biased region" description="Polar residues" evidence="1">
    <location>
        <begin position="1"/>
        <end position="12"/>
    </location>
</feature>
<dbReference type="RefSeq" id="XP_044553751.1">
    <property type="nucleotide sequence ID" value="XM_044689208.1"/>
</dbReference>
<comment type="caution">
    <text evidence="2">The sequence shown here is derived from an EMBL/GenBank/DDBJ whole genome shotgun (WGS) entry which is preliminary data.</text>
</comment>
<gene>
    <name evidence="2" type="ORF">C9374_013342</name>
</gene>
<feature type="compositionally biased region" description="Polar residues" evidence="1">
    <location>
        <begin position="143"/>
        <end position="158"/>
    </location>
</feature>
<dbReference type="AlphaFoldDB" id="A0AA88H1Z5"/>
<feature type="region of interest" description="Disordered" evidence="1">
    <location>
        <begin position="1"/>
        <end position="98"/>
    </location>
</feature>
<proteinExistence type="predicted"/>
<feature type="compositionally biased region" description="Polar residues" evidence="1">
    <location>
        <begin position="28"/>
        <end position="40"/>
    </location>
</feature>
<name>A0AA88H1Z5_NAELO</name>
<evidence type="ECO:0000256" key="1">
    <source>
        <dbReference type="SAM" id="MobiDB-lite"/>
    </source>
</evidence>
<keyword evidence="3" id="KW-1185">Reference proteome</keyword>
<accession>A0AA88H1Z5</accession>
<dbReference type="EMBL" id="PYSW02000006">
    <property type="protein sequence ID" value="KAG2391857.1"/>
    <property type="molecule type" value="Genomic_DNA"/>
</dbReference>
<reference evidence="2 3" key="1">
    <citation type="journal article" date="2018" name="BMC Genomics">
        <title>The genome of Naegleria lovaniensis, the basis for a comparative approach to unravel pathogenicity factors of the human pathogenic amoeba N. fowleri.</title>
        <authorList>
            <person name="Liechti N."/>
            <person name="Schurch N."/>
            <person name="Bruggmann R."/>
            <person name="Wittwer M."/>
        </authorList>
    </citation>
    <scope>NUCLEOTIDE SEQUENCE [LARGE SCALE GENOMIC DNA]</scope>
    <source>
        <strain evidence="2 3">ATCC 30569</strain>
    </source>
</reference>
<feature type="region of interest" description="Disordered" evidence="1">
    <location>
        <begin position="143"/>
        <end position="166"/>
    </location>
</feature>
<sequence>MNKRPQSANLFSTPKVDPIPSVARYTSIGHSNQRPSSSYGRIQRVDVGLSTIPRSLDNQSKRPPSRNSKIRSPSPSSSSKEFSYFRGQSEHTDKITIQDRKTLKRIKEYQKSYLPPHTCNVFYQNGRNSTRSIQCKRCSMTFSQTKPHPKQTSNTQKTGVVRPKKVTSTSHESVVQSCKENLENMFLPHTNCGNNCGPKIEEAKTLLKDNIKQLLYFYRDEQNRLCKYSKEIQTACSEEELSQETHPFDGLFSGGKRVELFDDDEYLRLMKEYGVDCEPSCFQFEGSLRKRF</sequence>
<feature type="compositionally biased region" description="Basic and acidic residues" evidence="1">
    <location>
        <begin position="88"/>
        <end position="98"/>
    </location>
</feature>
<evidence type="ECO:0000313" key="3">
    <source>
        <dbReference type="Proteomes" id="UP000816034"/>
    </source>
</evidence>
<dbReference type="GeneID" id="68105795"/>
<organism evidence="2 3">
    <name type="scientific">Naegleria lovaniensis</name>
    <name type="common">Amoeba</name>
    <dbReference type="NCBI Taxonomy" id="51637"/>
    <lineage>
        <taxon>Eukaryota</taxon>
        <taxon>Discoba</taxon>
        <taxon>Heterolobosea</taxon>
        <taxon>Tetramitia</taxon>
        <taxon>Eutetramitia</taxon>
        <taxon>Vahlkampfiidae</taxon>
        <taxon>Naegleria</taxon>
    </lineage>
</organism>
<protein>
    <submittedName>
        <fullName evidence="2">Uncharacterized protein</fullName>
    </submittedName>
</protein>
<dbReference type="Proteomes" id="UP000816034">
    <property type="component" value="Unassembled WGS sequence"/>
</dbReference>
<feature type="compositionally biased region" description="Low complexity" evidence="1">
    <location>
        <begin position="61"/>
        <end position="80"/>
    </location>
</feature>